<feature type="domain" description="MobA/VirD2-like nuclease" evidence="1">
    <location>
        <begin position="96"/>
        <end position="183"/>
    </location>
</feature>
<evidence type="ECO:0000259" key="1">
    <source>
        <dbReference type="Pfam" id="PF03432"/>
    </source>
</evidence>
<dbReference type="AlphaFoldDB" id="A0A4R3J0S2"/>
<dbReference type="Proteomes" id="UP000295696">
    <property type="component" value="Unassembled WGS sequence"/>
</dbReference>
<dbReference type="InterPro" id="IPR005094">
    <property type="entry name" value="Endonuclease_MobA/VirD2"/>
</dbReference>
<evidence type="ECO:0000313" key="3">
    <source>
        <dbReference type="Proteomes" id="UP000295696"/>
    </source>
</evidence>
<organism evidence="2 3">
    <name type="scientific">Primorskyibacter sedentarius</name>
    <dbReference type="NCBI Taxonomy" id="745311"/>
    <lineage>
        <taxon>Bacteria</taxon>
        <taxon>Pseudomonadati</taxon>
        <taxon>Pseudomonadota</taxon>
        <taxon>Alphaproteobacteria</taxon>
        <taxon>Rhodobacterales</taxon>
        <taxon>Roseobacteraceae</taxon>
        <taxon>Primorskyibacter</taxon>
    </lineage>
</organism>
<dbReference type="OrthoDB" id="98563at2"/>
<dbReference type="RefSeq" id="WP_132248589.1">
    <property type="nucleotide sequence ID" value="NZ_SLZU01000028.1"/>
</dbReference>
<dbReference type="Pfam" id="PF03432">
    <property type="entry name" value="Relaxase"/>
    <property type="match status" value="1"/>
</dbReference>
<sequence length="802" mass="89600">MRYEISPVDAIMGRLVDRPARGSYRYNNRNGRGAGSRSRNLVRATTGRPSAVFKLIKKGGCVDRKGLKGQLDYVFSKAERVLDSQGRYEGQDTLSDTDMNRVTRQWSVDWWGTASTGYTSHLLLSYPIGTSPYDVAAISKAVCEEKFQSGKVRYDYVAGLHTDRDHPHVHVIVNRRGSDNRLLTLRQGTDMSYQGFREAMVAHGEALGVHMASESRFDKGLVHRAPTTREIYDAKVEGREPRERVRTGPDLAFALGQIEERADIVGALSVLAAQDHLPTISRALQRAETLLRNGETILGGKAMAAEDTNIVLSEAEVLDARLHALDETLNDLQVEINEADPALRPGYQQRVIEIMAELSVVNPGSAASQLLRVAPGEVSPYHAGLLKDAEGLSTPQLRQQVGEILDGTGINPDEVLARIEVGAEREYLERAWTSSDVQKFAAARNLDLYDDAQREQAVATLSEKYHVLRQALEEANVLHETPEDAVLEEVNDRFRVETDARAEADALRAQAGIEGIAAQTREEWNSADIVEKARSEAILDGITAEVARLRAQGHSKAYISERSFEIEDAVTRRIDTYPALAELAPEERRDFEVLERRFAETDFNYGSSDDPVIRDYGREQVAQASSAFEAYAARSSFHAELASRAWDVSTDSVIPPGSYVREDQRRYIVADREETLEETDLELKQEAPADRAAVRRLQQLEDALLRRSRGMEIGSVEERAALAACVRGQLSDLQIEEIKAGRIEALAEVTDDPTEQNYLALEVLDDEIRRGNPINERVLHEARVRVVEDRFRGREEDDYVHE</sequence>
<comment type="caution">
    <text evidence="2">The sequence shown here is derived from an EMBL/GenBank/DDBJ whole genome shotgun (WGS) entry which is preliminary data.</text>
</comment>
<name>A0A4R3J0S2_9RHOB</name>
<dbReference type="EMBL" id="SLZU01000028">
    <property type="protein sequence ID" value="TCS56514.1"/>
    <property type="molecule type" value="Genomic_DNA"/>
</dbReference>
<accession>A0A4R3J0S2</accession>
<keyword evidence="3" id="KW-1185">Reference proteome</keyword>
<proteinExistence type="predicted"/>
<gene>
    <name evidence="2" type="ORF">EDD52_1284</name>
</gene>
<reference evidence="2 3" key="1">
    <citation type="submission" date="2019-03" db="EMBL/GenBank/DDBJ databases">
        <title>Genomic Encyclopedia of Type Strains, Phase IV (KMG-IV): sequencing the most valuable type-strain genomes for metagenomic binning, comparative biology and taxonomic classification.</title>
        <authorList>
            <person name="Goeker M."/>
        </authorList>
    </citation>
    <scope>NUCLEOTIDE SEQUENCE [LARGE SCALE GENOMIC DNA]</scope>
    <source>
        <strain evidence="2 3">DSM 104836</strain>
    </source>
</reference>
<protein>
    <submittedName>
        <fullName evidence="2">Relaxase/mobilization nuclease-like protein</fullName>
    </submittedName>
</protein>
<evidence type="ECO:0000313" key="2">
    <source>
        <dbReference type="EMBL" id="TCS56514.1"/>
    </source>
</evidence>